<sequence>MQGRAQDLHRRFADHTLALWREMALDVQGFWNVADDPHRIVYIVRFGSVAEAQAHWAEFSTDPRWLDIKAASEQDGPLIESISVTYLSSPDYITS</sequence>
<evidence type="ECO:0000313" key="2">
    <source>
        <dbReference type="EMBL" id="AIQ77674.1"/>
    </source>
</evidence>
<dbReference type="EMBL" id="KM189438">
    <property type="protein sequence ID" value="AIQ77674.1"/>
    <property type="molecule type" value="Genomic_DNA"/>
</dbReference>
<evidence type="ECO:0000259" key="1">
    <source>
        <dbReference type="Pfam" id="PF07978"/>
    </source>
</evidence>
<dbReference type="Pfam" id="PF07978">
    <property type="entry name" value="NIPSNAP"/>
    <property type="match status" value="1"/>
</dbReference>
<accession>A0A089P8Q4</accession>
<dbReference type="AlphaFoldDB" id="A0A089P8Q4"/>
<name>A0A089P8Q4_NOCS1</name>
<dbReference type="InterPro" id="IPR011008">
    <property type="entry name" value="Dimeric_a/b-barrel"/>
</dbReference>
<organism evidence="2">
    <name type="scientific">Nocardioides sp. (strain JS1661)</name>
    <dbReference type="NCBI Taxonomy" id="1517491"/>
    <lineage>
        <taxon>Bacteria</taxon>
        <taxon>Bacillati</taxon>
        <taxon>Actinomycetota</taxon>
        <taxon>Actinomycetes</taxon>
        <taxon>Propionibacteriales</taxon>
        <taxon>Nocardioidaceae</taxon>
        <taxon>Nocardioides</taxon>
    </lineage>
</organism>
<protein>
    <submittedName>
        <fullName evidence="2">Protein converting hydride meisenheimer complex to product x</fullName>
    </submittedName>
</protein>
<feature type="domain" description="NIPSNAP" evidence="1">
    <location>
        <begin position="3"/>
        <end position="87"/>
    </location>
</feature>
<dbReference type="InterPro" id="IPR012577">
    <property type="entry name" value="NIPSNAP"/>
</dbReference>
<proteinExistence type="predicted"/>
<dbReference type="Gene3D" id="3.30.70.100">
    <property type="match status" value="1"/>
</dbReference>
<reference evidence="2" key="1">
    <citation type="journal article" date="2014" name="Appl. Environ. Microbiol.">
        <title>Aerobic biodegradation of 2,4-dinitroanisole by Nocardioides sp. strain JS1661.</title>
        <authorList>
            <person name="Fida T.T."/>
            <person name="Palamuru S."/>
            <person name="Pandey G."/>
            <person name="Spain J.C."/>
        </authorList>
    </citation>
    <scope>NUCLEOTIDE SEQUENCE</scope>
    <source>
        <strain evidence="2">JS1661</strain>
    </source>
</reference>
<dbReference type="SUPFAM" id="SSF54909">
    <property type="entry name" value="Dimeric alpha+beta barrel"/>
    <property type="match status" value="1"/>
</dbReference>